<name>A0A8H5ESP3_9AGAR</name>
<organism evidence="2 3">
    <name type="scientific">Psilocybe cf. subviscida</name>
    <dbReference type="NCBI Taxonomy" id="2480587"/>
    <lineage>
        <taxon>Eukaryota</taxon>
        <taxon>Fungi</taxon>
        <taxon>Dikarya</taxon>
        <taxon>Basidiomycota</taxon>
        <taxon>Agaricomycotina</taxon>
        <taxon>Agaricomycetes</taxon>
        <taxon>Agaricomycetidae</taxon>
        <taxon>Agaricales</taxon>
        <taxon>Agaricineae</taxon>
        <taxon>Strophariaceae</taxon>
        <taxon>Psilocybe</taxon>
    </lineage>
</organism>
<dbReference type="Proteomes" id="UP000567179">
    <property type="component" value="Unassembled WGS sequence"/>
</dbReference>
<evidence type="ECO:0000256" key="1">
    <source>
        <dbReference type="SAM" id="MobiDB-lite"/>
    </source>
</evidence>
<gene>
    <name evidence="2" type="ORF">D9619_008253</name>
</gene>
<evidence type="ECO:0000313" key="3">
    <source>
        <dbReference type="Proteomes" id="UP000567179"/>
    </source>
</evidence>
<sequence length="276" mass="30643">MVFRIPSQLETFVPPPFTQRTHPAPWRGQLLVSGMRSSDRGSNQELHVTAVETDGDNRAQYWPDKFNALVLYQQRGVLQQFRTWMETYRPPLPVCTFMPNRLRDSDANTVNQAAFRSLSRLLFEEGVIAIAAWAPNTFSGAGMIIYPSSNSSAVLVGALFFDSPFPNFIPAPPPPISPKSPAHSAHSPHSAVNSPYGQKTISVPSYDDPSISRQGQSISPHRRSNPNSPLVEQPIAQHRQHDPYHFMLAPSGYPEIGQDETAFNNYASSSQNPPFS</sequence>
<feature type="region of interest" description="Disordered" evidence="1">
    <location>
        <begin position="172"/>
        <end position="259"/>
    </location>
</feature>
<dbReference type="OrthoDB" id="3244905at2759"/>
<proteinExistence type="predicted"/>
<comment type="caution">
    <text evidence="2">The sequence shown here is derived from an EMBL/GenBank/DDBJ whole genome shotgun (WGS) entry which is preliminary data.</text>
</comment>
<dbReference type="EMBL" id="JAACJJ010000057">
    <property type="protein sequence ID" value="KAF5310931.1"/>
    <property type="molecule type" value="Genomic_DNA"/>
</dbReference>
<feature type="compositionally biased region" description="Polar residues" evidence="1">
    <location>
        <begin position="211"/>
        <end position="230"/>
    </location>
</feature>
<protein>
    <submittedName>
        <fullName evidence="2">Uncharacterized protein</fullName>
    </submittedName>
</protein>
<dbReference type="AlphaFoldDB" id="A0A8H5ESP3"/>
<evidence type="ECO:0000313" key="2">
    <source>
        <dbReference type="EMBL" id="KAF5310931.1"/>
    </source>
</evidence>
<feature type="compositionally biased region" description="Low complexity" evidence="1">
    <location>
        <begin position="179"/>
        <end position="195"/>
    </location>
</feature>
<accession>A0A8H5ESP3</accession>
<keyword evidence="3" id="KW-1185">Reference proteome</keyword>
<reference evidence="2 3" key="1">
    <citation type="journal article" date="2020" name="ISME J.">
        <title>Uncovering the hidden diversity of litter-decomposition mechanisms in mushroom-forming fungi.</title>
        <authorList>
            <person name="Floudas D."/>
            <person name="Bentzer J."/>
            <person name="Ahren D."/>
            <person name="Johansson T."/>
            <person name="Persson P."/>
            <person name="Tunlid A."/>
        </authorList>
    </citation>
    <scope>NUCLEOTIDE SEQUENCE [LARGE SCALE GENOMIC DNA]</scope>
    <source>
        <strain evidence="2 3">CBS 101986</strain>
    </source>
</reference>